<sequence>MKSSAHNVQRMLQRRLGSHHKIVWLTNQMQCLHIPNEKPLYVNANDLLLLAELRRLQNDRDEVEDTLPLAQWVHTLAVDDLATKESWKHFSSIDGELETVEDMAEYEILAFTNPNLNSDGEMEVEETIDFNPPTLKDAFSGIQTI</sequence>
<evidence type="ECO:0000313" key="2">
    <source>
        <dbReference type="Proteomes" id="UP000594454"/>
    </source>
</evidence>
<organism evidence="1 2">
    <name type="scientific">Hermetia illucens</name>
    <name type="common">Black soldier fly</name>
    <dbReference type="NCBI Taxonomy" id="343691"/>
    <lineage>
        <taxon>Eukaryota</taxon>
        <taxon>Metazoa</taxon>
        <taxon>Ecdysozoa</taxon>
        <taxon>Arthropoda</taxon>
        <taxon>Hexapoda</taxon>
        <taxon>Insecta</taxon>
        <taxon>Pterygota</taxon>
        <taxon>Neoptera</taxon>
        <taxon>Endopterygota</taxon>
        <taxon>Diptera</taxon>
        <taxon>Brachycera</taxon>
        <taxon>Stratiomyomorpha</taxon>
        <taxon>Stratiomyidae</taxon>
        <taxon>Hermetiinae</taxon>
        <taxon>Hermetia</taxon>
    </lineage>
</organism>
<protein>
    <submittedName>
        <fullName evidence="1">Uncharacterized protein</fullName>
    </submittedName>
</protein>
<proteinExistence type="predicted"/>
<gene>
    <name evidence="1" type="ORF">HERILL_LOCUS13954</name>
</gene>
<dbReference type="EMBL" id="LR899013">
    <property type="protein sequence ID" value="CAD7091539.1"/>
    <property type="molecule type" value="Genomic_DNA"/>
</dbReference>
<evidence type="ECO:0000313" key="1">
    <source>
        <dbReference type="EMBL" id="CAD7091539.1"/>
    </source>
</evidence>
<reference evidence="1 2" key="1">
    <citation type="submission" date="2020-11" db="EMBL/GenBank/DDBJ databases">
        <authorList>
            <person name="Wallbank WR R."/>
            <person name="Pardo Diaz C."/>
            <person name="Kozak K."/>
            <person name="Martin S."/>
            <person name="Jiggins C."/>
            <person name="Moest M."/>
            <person name="Warren A I."/>
            <person name="Generalovic N T."/>
            <person name="Byers J.R.P. K."/>
            <person name="Montejo-Kovacevich G."/>
            <person name="Yen C E."/>
        </authorList>
    </citation>
    <scope>NUCLEOTIDE SEQUENCE [LARGE SCALE GENOMIC DNA]</scope>
</reference>
<accession>A0A7R8YZG9</accession>
<dbReference type="AlphaFoldDB" id="A0A7R8YZG9"/>
<keyword evidence="2" id="KW-1185">Reference proteome</keyword>
<name>A0A7R8YZG9_HERIL</name>
<dbReference type="InParanoid" id="A0A7R8YZG9"/>
<dbReference type="Proteomes" id="UP000594454">
    <property type="component" value="Chromosome 5"/>
</dbReference>